<dbReference type="PROSITE" id="PS51192">
    <property type="entry name" value="HELICASE_ATP_BIND_1"/>
    <property type="match status" value="1"/>
</dbReference>
<dbReference type="SMART" id="SM00487">
    <property type="entry name" value="DEXDc"/>
    <property type="match status" value="1"/>
</dbReference>
<dbReference type="InterPro" id="IPR050474">
    <property type="entry name" value="Hel308_SKI2-like"/>
</dbReference>
<dbReference type="AlphaFoldDB" id="A0A813ETS9"/>
<dbReference type="Pfam" id="PF00270">
    <property type="entry name" value="DEAD"/>
    <property type="match status" value="1"/>
</dbReference>
<evidence type="ECO:0000256" key="2">
    <source>
        <dbReference type="ARBA" id="ARBA00022801"/>
    </source>
</evidence>
<dbReference type="SMART" id="SM00490">
    <property type="entry name" value="HELICc"/>
    <property type="match status" value="1"/>
</dbReference>
<feature type="non-terminal residue" evidence="8">
    <location>
        <position position="1"/>
    </location>
</feature>
<dbReference type="GO" id="GO:0016787">
    <property type="term" value="F:hydrolase activity"/>
    <property type="evidence" value="ECO:0007669"/>
    <property type="project" value="UniProtKB-KW"/>
</dbReference>
<evidence type="ECO:0000256" key="3">
    <source>
        <dbReference type="ARBA" id="ARBA00022806"/>
    </source>
</evidence>
<gene>
    <name evidence="8" type="ORF">PGLA1383_LOCUS20281</name>
</gene>
<evidence type="ECO:0000313" key="9">
    <source>
        <dbReference type="Proteomes" id="UP000654075"/>
    </source>
</evidence>
<accession>A0A813ETS9</accession>
<dbReference type="OrthoDB" id="5575at2759"/>
<reference evidence="8" key="1">
    <citation type="submission" date="2021-02" db="EMBL/GenBank/DDBJ databases">
        <authorList>
            <person name="Dougan E. K."/>
            <person name="Rhodes N."/>
            <person name="Thang M."/>
            <person name="Chan C."/>
        </authorList>
    </citation>
    <scope>NUCLEOTIDE SEQUENCE</scope>
</reference>
<dbReference type="GO" id="GO:0003676">
    <property type="term" value="F:nucleic acid binding"/>
    <property type="evidence" value="ECO:0007669"/>
    <property type="project" value="InterPro"/>
</dbReference>
<feature type="domain" description="Helicase ATP-binding" evidence="6">
    <location>
        <begin position="147"/>
        <end position="335"/>
    </location>
</feature>
<dbReference type="PANTHER" id="PTHR47961:SF13">
    <property type="entry name" value="ACTIVATING SIGNAL COINTEGRATOR 1 COMPLEX SUBUNIT 3"/>
    <property type="match status" value="1"/>
</dbReference>
<evidence type="ECO:0000256" key="4">
    <source>
        <dbReference type="ARBA" id="ARBA00022840"/>
    </source>
</evidence>
<dbReference type="SUPFAM" id="SSF52540">
    <property type="entry name" value="P-loop containing nucleoside triphosphate hydrolases"/>
    <property type="match status" value="2"/>
</dbReference>
<dbReference type="FunFam" id="3.40.50.300:FF:003287">
    <property type="entry name" value="U5 small nuclear ribonucleoprotein 200 kDa helicase"/>
    <property type="match status" value="1"/>
</dbReference>
<protein>
    <recommendedName>
        <fullName evidence="10">RNA helicase</fullName>
    </recommendedName>
</protein>
<evidence type="ECO:0008006" key="10">
    <source>
        <dbReference type="Google" id="ProtNLM"/>
    </source>
</evidence>
<proteinExistence type="predicted"/>
<dbReference type="PANTHER" id="PTHR47961">
    <property type="entry name" value="DNA POLYMERASE THETA, PUTATIVE (AFU_ORTHOLOGUE AFUA_1G05260)-RELATED"/>
    <property type="match status" value="1"/>
</dbReference>
<keyword evidence="2" id="KW-0378">Hydrolase</keyword>
<comment type="caution">
    <text evidence="8">The sequence shown here is derived from an EMBL/GenBank/DDBJ whole genome shotgun (WGS) entry which is preliminary data.</text>
</comment>
<dbReference type="InterPro" id="IPR014001">
    <property type="entry name" value="Helicase_ATP-bd"/>
</dbReference>
<keyword evidence="3" id="KW-0347">Helicase</keyword>
<dbReference type="Pfam" id="PF00271">
    <property type="entry name" value="Helicase_C"/>
    <property type="match status" value="1"/>
</dbReference>
<evidence type="ECO:0000256" key="1">
    <source>
        <dbReference type="ARBA" id="ARBA00022741"/>
    </source>
</evidence>
<dbReference type="InterPro" id="IPR011545">
    <property type="entry name" value="DEAD/DEAH_box_helicase_dom"/>
</dbReference>
<dbReference type="InterPro" id="IPR001650">
    <property type="entry name" value="Helicase_C-like"/>
</dbReference>
<name>A0A813ETS9_POLGL</name>
<evidence type="ECO:0000259" key="6">
    <source>
        <dbReference type="PROSITE" id="PS51192"/>
    </source>
</evidence>
<keyword evidence="9" id="KW-1185">Reference proteome</keyword>
<organism evidence="8 9">
    <name type="scientific">Polarella glacialis</name>
    <name type="common">Dinoflagellate</name>
    <dbReference type="NCBI Taxonomy" id="89957"/>
    <lineage>
        <taxon>Eukaryota</taxon>
        <taxon>Sar</taxon>
        <taxon>Alveolata</taxon>
        <taxon>Dinophyceae</taxon>
        <taxon>Suessiales</taxon>
        <taxon>Suessiaceae</taxon>
        <taxon>Polarella</taxon>
    </lineage>
</organism>
<dbReference type="InterPro" id="IPR027417">
    <property type="entry name" value="P-loop_NTPase"/>
</dbReference>
<evidence type="ECO:0000259" key="7">
    <source>
        <dbReference type="PROSITE" id="PS51194"/>
    </source>
</evidence>
<keyword evidence="1" id="KW-0547">Nucleotide-binding</keyword>
<dbReference type="Gene3D" id="3.40.50.300">
    <property type="entry name" value="P-loop containing nucleotide triphosphate hydrolases"/>
    <property type="match status" value="2"/>
</dbReference>
<dbReference type="Proteomes" id="UP000654075">
    <property type="component" value="Unassembled WGS sequence"/>
</dbReference>
<keyword evidence="4" id="KW-0067">ATP-binding</keyword>
<sequence length="567" mass="62009">MSESEKRNAKQNQKKKALSKEGKADGQSIQLVALQLLASIGTDPDDPEGNLDLKVTIAVAAKVAASPGHPNINQSQLSGMGLRLVLPEGTERKMCKGYERVNVPAAPAFDALKTNVKYIYTTELPKWAQVAFKGTEKLNAIQSIVFNAAFGRSQNLLICAPTGAGKTNIAVLCILRLIGQHMDAAGGLGKDFKVIYMAPMKALVAEVAEKFGQRLGPLGVVVAELTGDMNLSKKELESVHVIVTVPEKWDVMTRNSAAGGGLSDDGMQKLVQLIIIDEVHLLNDDRGAVIETVVARSLRYQETSGQPCRLVALSATLPNYADVADFLRVEGENLFYFDSSYRPIPLDTSFLGITETNRMKQMAKLTELTYDVVVEQVRSGHQVMVFVHSRGDTFKTAQAMSQIAQEHNDAGKFDMRSHPQYGHWLKEVQKSRNRQVAMLYEIGMGMHHAGMLRADRSLTEKMFLAGVIPVLCCTATLAWGVNLPARSVVIKGTSIFDSSVGGYKDLGILDVQQIFGRAGRPGFDTKGHATLITSHDKLNNYLKLLLHQMPIESKFLENMANSLNAEI</sequence>
<feature type="domain" description="Helicase C-terminal" evidence="7">
    <location>
        <begin position="364"/>
        <end position="567"/>
    </location>
</feature>
<dbReference type="EMBL" id="CAJNNV010013773">
    <property type="protein sequence ID" value="CAE8602021.1"/>
    <property type="molecule type" value="Genomic_DNA"/>
</dbReference>
<feature type="region of interest" description="Disordered" evidence="5">
    <location>
        <begin position="1"/>
        <end position="24"/>
    </location>
</feature>
<evidence type="ECO:0000313" key="8">
    <source>
        <dbReference type="EMBL" id="CAE8602021.1"/>
    </source>
</evidence>
<dbReference type="PROSITE" id="PS51194">
    <property type="entry name" value="HELICASE_CTER"/>
    <property type="match status" value="1"/>
</dbReference>
<dbReference type="CDD" id="cd18795">
    <property type="entry name" value="SF2_C_Ski2"/>
    <property type="match status" value="1"/>
</dbReference>
<evidence type="ECO:0000256" key="5">
    <source>
        <dbReference type="SAM" id="MobiDB-lite"/>
    </source>
</evidence>
<dbReference type="GO" id="GO:0004386">
    <property type="term" value="F:helicase activity"/>
    <property type="evidence" value="ECO:0007669"/>
    <property type="project" value="UniProtKB-KW"/>
</dbReference>
<dbReference type="GO" id="GO:0005524">
    <property type="term" value="F:ATP binding"/>
    <property type="evidence" value="ECO:0007669"/>
    <property type="project" value="UniProtKB-KW"/>
</dbReference>